<dbReference type="Proteomes" id="UP000198891">
    <property type="component" value="Unassembled WGS sequence"/>
</dbReference>
<keyword evidence="1" id="KW-0812">Transmembrane</keyword>
<sequence>MPYQSGLVIVFDAAAILSVIAAIAWFSRGKKYVHVKDSSQPAHSVTESQTR</sequence>
<accession>A0A1H3T1G1</accession>
<evidence type="ECO:0000313" key="2">
    <source>
        <dbReference type="EMBL" id="SDZ43169.1"/>
    </source>
</evidence>
<feature type="transmembrane region" description="Helical" evidence="1">
    <location>
        <begin position="6"/>
        <end position="26"/>
    </location>
</feature>
<dbReference type="AlphaFoldDB" id="A0A1H3T1G1"/>
<reference evidence="2 3" key="1">
    <citation type="submission" date="2016-10" db="EMBL/GenBank/DDBJ databases">
        <authorList>
            <person name="de Groot N.N."/>
        </authorList>
    </citation>
    <scope>NUCLEOTIDE SEQUENCE [LARGE SCALE GENOMIC DNA]</scope>
    <source>
        <strain evidence="2 3">CGMCC 4.3491</strain>
    </source>
</reference>
<dbReference type="STRING" id="381665.SAMN05216554_3837"/>
<organism evidence="2 3">
    <name type="scientific">Herbiconiux ginsengi</name>
    <dbReference type="NCBI Taxonomy" id="381665"/>
    <lineage>
        <taxon>Bacteria</taxon>
        <taxon>Bacillati</taxon>
        <taxon>Actinomycetota</taxon>
        <taxon>Actinomycetes</taxon>
        <taxon>Micrococcales</taxon>
        <taxon>Microbacteriaceae</taxon>
        <taxon>Herbiconiux</taxon>
    </lineage>
</organism>
<keyword evidence="1" id="KW-1133">Transmembrane helix</keyword>
<evidence type="ECO:0000313" key="3">
    <source>
        <dbReference type="Proteomes" id="UP000198891"/>
    </source>
</evidence>
<keyword evidence="3" id="KW-1185">Reference proteome</keyword>
<protein>
    <submittedName>
        <fullName evidence="2">Uncharacterized protein</fullName>
    </submittedName>
</protein>
<proteinExistence type="predicted"/>
<evidence type="ECO:0000256" key="1">
    <source>
        <dbReference type="SAM" id="Phobius"/>
    </source>
</evidence>
<dbReference type="EMBL" id="FNPZ01000004">
    <property type="protein sequence ID" value="SDZ43169.1"/>
    <property type="molecule type" value="Genomic_DNA"/>
</dbReference>
<gene>
    <name evidence="2" type="ORF">SAMN05216554_3837</name>
</gene>
<name>A0A1H3T1G1_9MICO</name>
<keyword evidence="1" id="KW-0472">Membrane</keyword>